<dbReference type="STRING" id="312017.I7M924"/>
<feature type="transmembrane region" description="Helical" evidence="6">
    <location>
        <begin position="784"/>
        <end position="807"/>
    </location>
</feature>
<evidence type="ECO:0000256" key="3">
    <source>
        <dbReference type="ARBA" id="ARBA00023136"/>
    </source>
</evidence>
<dbReference type="GO" id="GO:0016020">
    <property type="term" value="C:membrane"/>
    <property type="evidence" value="ECO:0007669"/>
    <property type="project" value="UniProtKB-SubCell"/>
</dbReference>
<dbReference type="Gene3D" id="2.10.70.80">
    <property type="match status" value="1"/>
</dbReference>
<gene>
    <name evidence="9" type="ORF">TTHERM_00410210</name>
</gene>
<evidence type="ECO:0000256" key="1">
    <source>
        <dbReference type="ARBA" id="ARBA00004370"/>
    </source>
</evidence>
<dbReference type="eggNOG" id="KOG3511">
    <property type="taxonomic scope" value="Eukaryota"/>
</dbReference>
<accession>I7M924</accession>
<dbReference type="KEGG" id="tet:TTHERM_00410210"/>
<dbReference type="RefSeq" id="XP_001020814.3">
    <property type="nucleotide sequence ID" value="XM_001020814.3"/>
</dbReference>
<dbReference type="Pfam" id="PF15902">
    <property type="entry name" value="Sortilin-Vps10"/>
    <property type="match status" value="1"/>
</dbReference>
<dbReference type="InterPro" id="IPR050310">
    <property type="entry name" value="VPS10-sortilin"/>
</dbReference>
<feature type="signal peptide" evidence="7">
    <location>
        <begin position="1"/>
        <end position="23"/>
    </location>
</feature>
<dbReference type="InterPro" id="IPR006581">
    <property type="entry name" value="VPS10"/>
</dbReference>
<dbReference type="GO" id="GO:0006892">
    <property type="term" value="P:post-Golgi vesicle-mediated transport"/>
    <property type="evidence" value="ECO:0007669"/>
    <property type="project" value="TreeGrafter"/>
</dbReference>
<dbReference type="Gene3D" id="3.30.60.270">
    <property type="match status" value="1"/>
</dbReference>
<evidence type="ECO:0000256" key="2">
    <source>
        <dbReference type="ARBA" id="ARBA00022737"/>
    </source>
</evidence>
<proteinExistence type="predicted"/>
<evidence type="ECO:0000256" key="7">
    <source>
        <dbReference type="SAM" id="SignalP"/>
    </source>
</evidence>
<dbReference type="PANTHER" id="PTHR12106">
    <property type="entry name" value="SORTILIN RELATED"/>
    <property type="match status" value="1"/>
</dbReference>
<evidence type="ECO:0000259" key="8">
    <source>
        <dbReference type="SMART" id="SM00602"/>
    </source>
</evidence>
<dbReference type="HOGENOM" id="CLU_013144_1_0_1"/>
<dbReference type="InterPro" id="IPR031777">
    <property type="entry name" value="Sortilin_C"/>
</dbReference>
<keyword evidence="10" id="KW-1185">Reference proteome</keyword>
<dbReference type="InterPro" id="IPR031778">
    <property type="entry name" value="Sortilin_N"/>
</dbReference>
<keyword evidence="3 6" id="KW-0472">Membrane</keyword>
<feature type="compositionally biased region" description="Basic and acidic residues" evidence="5">
    <location>
        <begin position="855"/>
        <end position="884"/>
    </location>
</feature>
<dbReference type="GO" id="GO:0005794">
    <property type="term" value="C:Golgi apparatus"/>
    <property type="evidence" value="ECO:0007669"/>
    <property type="project" value="TreeGrafter"/>
</dbReference>
<dbReference type="EMBL" id="GG662612">
    <property type="protein sequence ID" value="EAS00569.3"/>
    <property type="molecule type" value="Genomic_DNA"/>
</dbReference>
<keyword evidence="6" id="KW-0812">Transmembrane</keyword>
<evidence type="ECO:0000256" key="5">
    <source>
        <dbReference type="SAM" id="MobiDB-lite"/>
    </source>
</evidence>
<dbReference type="Gene3D" id="2.130.10.10">
    <property type="entry name" value="YVTN repeat-like/Quinoprotein amine dehydrogenase"/>
    <property type="match status" value="2"/>
</dbReference>
<feature type="compositionally biased region" description="Low complexity" evidence="5">
    <location>
        <begin position="831"/>
        <end position="843"/>
    </location>
</feature>
<keyword evidence="2" id="KW-0677">Repeat</keyword>
<reference evidence="10" key="1">
    <citation type="journal article" date="2006" name="PLoS Biol.">
        <title>Macronuclear genome sequence of the ciliate Tetrahymena thermophila, a model eukaryote.</title>
        <authorList>
            <person name="Eisen J.A."/>
            <person name="Coyne R.S."/>
            <person name="Wu M."/>
            <person name="Wu D."/>
            <person name="Thiagarajan M."/>
            <person name="Wortman J.R."/>
            <person name="Badger J.H."/>
            <person name="Ren Q."/>
            <person name="Amedeo P."/>
            <person name="Jones K.M."/>
            <person name="Tallon L.J."/>
            <person name="Delcher A.L."/>
            <person name="Salzberg S.L."/>
            <person name="Silva J.C."/>
            <person name="Haas B.J."/>
            <person name="Majoros W.H."/>
            <person name="Farzad M."/>
            <person name="Carlton J.M."/>
            <person name="Smith R.K. Jr."/>
            <person name="Garg J."/>
            <person name="Pearlman R.E."/>
            <person name="Karrer K.M."/>
            <person name="Sun L."/>
            <person name="Manning G."/>
            <person name="Elde N.C."/>
            <person name="Turkewitz A.P."/>
            <person name="Asai D.J."/>
            <person name="Wilkes D.E."/>
            <person name="Wang Y."/>
            <person name="Cai H."/>
            <person name="Collins K."/>
            <person name="Stewart B.A."/>
            <person name="Lee S.R."/>
            <person name="Wilamowska K."/>
            <person name="Weinberg Z."/>
            <person name="Ruzzo W.L."/>
            <person name="Wloga D."/>
            <person name="Gaertig J."/>
            <person name="Frankel J."/>
            <person name="Tsao C.-C."/>
            <person name="Gorovsky M.A."/>
            <person name="Keeling P.J."/>
            <person name="Waller R.F."/>
            <person name="Patron N.J."/>
            <person name="Cherry J.M."/>
            <person name="Stover N.A."/>
            <person name="Krieger C.J."/>
            <person name="del Toro C."/>
            <person name="Ryder H.F."/>
            <person name="Williamson S.C."/>
            <person name="Barbeau R.A."/>
            <person name="Hamilton E.P."/>
            <person name="Orias E."/>
        </authorList>
    </citation>
    <scope>NUCLEOTIDE SEQUENCE [LARGE SCALE GENOMIC DNA]</scope>
    <source>
        <strain evidence="10">SB210</strain>
    </source>
</reference>
<feature type="region of interest" description="Disordered" evidence="5">
    <location>
        <begin position="831"/>
        <end position="893"/>
    </location>
</feature>
<protein>
    <submittedName>
        <fullName evidence="9">BNR/Asp-box protein</fullName>
    </submittedName>
</protein>
<feature type="domain" description="VPS10" evidence="8">
    <location>
        <begin position="78"/>
        <end position="737"/>
    </location>
</feature>
<feature type="chain" id="PRO_5003712094" evidence="7">
    <location>
        <begin position="24"/>
        <end position="893"/>
    </location>
</feature>
<keyword evidence="6" id="KW-1133">Transmembrane helix</keyword>
<dbReference type="SUPFAM" id="SSF110296">
    <property type="entry name" value="Oligoxyloglucan reducing end-specific cellobiohydrolase"/>
    <property type="match status" value="1"/>
</dbReference>
<dbReference type="AlphaFoldDB" id="I7M924"/>
<organism evidence="9 10">
    <name type="scientific">Tetrahymena thermophila (strain SB210)</name>
    <dbReference type="NCBI Taxonomy" id="312017"/>
    <lineage>
        <taxon>Eukaryota</taxon>
        <taxon>Sar</taxon>
        <taxon>Alveolata</taxon>
        <taxon>Ciliophora</taxon>
        <taxon>Intramacronucleata</taxon>
        <taxon>Oligohymenophorea</taxon>
        <taxon>Hymenostomatida</taxon>
        <taxon>Tetrahymenina</taxon>
        <taxon>Tetrahymenidae</taxon>
        <taxon>Tetrahymena</taxon>
    </lineage>
</organism>
<evidence type="ECO:0000256" key="6">
    <source>
        <dbReference type="SAM" id="Phobius"/>
    </source>
</evidence>
<evidence type="ECO:0000313" key="9">
    <source>
        <dbReference type="EMBL" id="EAS00569.3"/>
    </source>
</evidence>
<keyword evidence="7" id="KW-0732">Signal</keyword>
<evidence type="ECO:0000256" key="4">
    <source>
        <dbReference type="ARBA" id="ARBA00023180"/>
    </source>
</evidence>
<dbReference type="SMR" id="I7M924"/>
<name>I7M924_TETTS</name>
<sequence length="893" mass="103044">MKIKRNQQIAIIFAIFILTAIQAADDVADDKVQQAIKSYQKQVDGGILEFEWCGTNEIYNDETDRVVVDQEVEESFDTRIFVLTDEGQVFKSTNYGKSWVHVTKSFYGSNNQPFFSTEVSISPVDGKTVYIWGHKDTSYVSEECGKTWKKLNHPAGLFDFRFHRKNKNWVLAFTNIECKRFDEDCESNMRNLYVSQDAGVTFTFLATKVLEASWNRMNNFYNVDSPGILMAVQQESQSNVVYTEDFGKTMHTVQEGGDNFFQAEYFLFLTVKPKNSKRTYDMKIATMFDDFNYYVEPKSLKLPFENTDQLSFTILKSDGAMVFLAIHHETQNMWQSNIYVSDWRGYDLTLALLYNVRAPNGDCDFEKIESNEGVYIANTYDVEKVEKLRNEVKKMDISTAKNKLQTKDKKNLHKELTNYRKSVISFDSGSSWHPIRAPSQRWNGKTVVCSGECSLHLAGRTYYKKSQMYSSSNAPGLIVALGSIGTHLENNFNLLNTYLSNDGGHQWREILKGPHIFEIGDHGGIIVAASVANKTNIIKYSWDEGKTWSEYKLSALPFEIDQIITEPSNMEQRFVVYGKGRNGTETSMIVSVDLQDLHIRGCVGAEHPNRPNSDYEIWIPTNFKGEQCIFGRKVKYVRRKPDAKCFNSITTDQKTVIEECPCTQEDWECDFGFYRKENELECIPMNEHYSPDNLAKPPADCSWSYLVSKGYRKIPGVFCQGGVDLSPEYKECPPKISVPRTEEETDQYKSFKEAQKEIISQYQQQQQQSNSQNGKTDSSSSINWGVIFTQIFYAGLILTALALAFIFRENIKQVVKSIGEIGHNKERKQYQQLQSSQNKQSSYTQQKNTQNVRIQETEERNYDLEEQDMHYPEDEKPVLQRDQEDYYYQEDYD</sequence>
<dbReference type="GeneID" id="7836058"/>
<dbReference type="InterPro" id="IPR015943">
    <property type="entry name" value="WD40/YVTN_repeat-like_dom_sf"/>
</dbReference>
<dbReference type="Pfam" id="PF15901">
    <property type="entry name" value="Sortilin_C"/>
    <property type="match status" value="1"/>
</dbReference>
<evidence type="ECO:0000313" key="10">
    <source>
        <dbReference type="Proteomes" id="UP000009168"/>
    </source>
</evidence>
<feature type="compositionally biased region" description="Polar residues" evidence="5">
    <location>
        <begin position="844"/>
        <end position="854"/>
    </location>
</feature>
<dbReference type="PANTHER" id="PTHR12106:SF27">
    <property type="entry name" value="SORTILIN-RELATED RECEPTOR"/>
    <property type="match status" value="1"/>
</dbReference>
<dbReference type="OrthoDB" id="443634at2759"/>
<dbReference type="InParanoid" id="I7M924"/>
<comment type="subcellular location">
    <subcellularLocation>
        <location evidence="1">Membrane</location>
    </subcellularLocation>
</comment>
<dbReference type="SMART" id="SM00602">
    <property type="entry name" value="VPS10"/>
    <property type="match status" value="1"/>
</dbReference>
<dbReference type="Proteomes" id="UP000009168">
    <property type="component" value="Unassembled WGS sequence"/>
</dbReference>
<keyword evidence="4" id="KW-0325">Glycoprotein</keyword>
<dbReference type="OMA" id="QIIYSWD"/>